<reference evidence="1 2" key="1">
    <citation type="submission" date="2018-07" db="EMBL/GenBank/DDBJ databases">
        <authorList>
            <person name="Quirk P.G."/>
            <person name="Krulwich T.A."/>
        </authorList>
    </citation>
    <scope>NUCLEOTIDE SEQUENCE [LARGE SCALE GENOMIC DNA]</scope>
    <source>
        <strain evidence="1 2">CC-BB4</strain>
    </source>
</reference>
<keyword evidence="2" id="KW-1185">Reference proteome</keyword>
<evidence type="ECO:0000313" key="2">
    <source>
        <dbReference type="Proteomes" id="UP000254889"/>
    </source>
</evidence>
<dbReference type="Proteomes" id="UP000254889">
    <property type="component" value="Chromosome"/>
</dbReference>
<accession>A0A346A136</accession>
<dbReference type="OrthoDB" id="1680380at2"/>
<evidence type="ECO:0008006" key="3">
    <source>
        <dbReference type="Google" id="ProtNLM"/>
    </source>
</evidence>
<sequence length="173" mass="18649">MIAMRPVIVVKGEEDDIEIGFDAVAAYHGQAALAMLAVTFQALRLALGRLSPSSPPMRSAISVVSGHPGPGVRDAFEFITRAVTRNAYVVDRSLAEGRLVPGANISYSFRITVADRTAILSLKPDALPQRFFALNFTPSRSHEQERELSGLKRSIAADVLAKPAESLFTVTAQ</sequence>
<proteinExistence type="predicted"/>
<dbReference type="RefSeq" id="WP_115693262.1">
    <property type="nucleotide sequence ID" value="NZ_CP031417.1"/>
</dbReference>
<evidence type="ECO:0000313" key="1">
    <source>
        <dbReference type="EMBL" id="AXK82883.1"/>
    </source>
</evidence>
<organism evidence="1 2">
    <name type="scientific">Pseudolabrys taiwanensis</name>
    <dbReference type="NCBI Taxonomy" id="331696"/>
    <lineage>
        <taxon>Bacteria</taxon>
        <taxon>Pseudomonadati</taxon>
        <taxon>Pseudomonadota</taxon>
        <taxon>Alphaproteobacteria</taxon>
        <taxon>Hyphomicrobiales</taxon>
        <taxon>Xanthobacteraceae</taxon>
        <taxon>Pseudolabrys</taxon>
    </lineage>
</organism>
<gene>
    <name evidence="1" type="ORF">DW352_21575</name>
</gene>
<protein>
    <recommendedName>
        <fullName evidence="3">Formylmethanofuran dehydrogenase subunit E domain-containing protein</fullName>
    </recommendedName>
</protein>
<dbReference type="KEGG" id="ptaw:DW352_21575"/>
<dbReference type="AlphaFoldDB" id="A0A346A136"/>
<name>A0A346A136_9HYPH</name>
<dbReference type="EMBL" id="CP031417">
    <property type="protein sequence ID" value="AXK82883.1"/>
    <property type="molecule type" value="Genomic_DNA"/>
</dbReference>